<gene>
    <name evidence="2" type="ORF">Daus18300_004830</name>
</gene>
<evidence type="ECO:0000256" key="1">
    <source>
        <dbReference type="SAM" id="MobiDB-lite"/>
    </source>
</evidence>
<dbReference type="EMBL" id="JAWRVE010000034">
    <property type="protein sequence ID" value="KAL1871085.1"/>
    <property type="molecule type" value="Genomic_DNA"/>
</dbReference>
<evidence type="ECO:0000313" key="3">
    <source>
        <dbReference type="Proteomes" id="UP001583177"/>
    </source>
</evidence>
<comment type="caution">
    <text evidence="2">The sequence shown here is derived from an EMBL/GenBank/DDBJ whole genome shotgun (WGS) entry which is preliminary data.</text>
</comment>
<feature type="region of interest" description="Disordered" evidence="1">
    <location>
        <begin position="1"/>
        <end position="69"/>
    </location>
</feature>
<proteinExistence type="predicted"/>
<evidence type="ECO:0000313" key="2">
    <source>
        <dbReference type="EMBL" id="KAL1871085.1"/>
    </source>
</evidence>
<organism evidence="2 3">
    <name type="scientific">Diaporthe australafricana</name>
    <dbReference type="NCBI Taxonomy" id="127596"/>
    <lineage>
        <taxon>Eukaryota</taxon>
        <taxon>Fungi</taxon>
        <taxon>Dikarya</taxon>
        <taxon>Ascomycota</taxon>
        <taxon>Pezizomycotina</taxon>
        <taxon>Sordariomycetes</taxon>
        <taxon>Sordariomycetidae</taxon>
        <taxon>Diaporthales</taxon>
        <taxon>Diaporthaceae</taxon>
        <taxon>Diaporthe</taxon>
    </lineage>
</organism>
<reference evidence="2 3" key="1">
    <citation type="journal article" date="2024" name="IMA Fungus">
        <title>IMA Genome - F19 : A genome assembly and annotation guide to empower mycologists, including annotated draft genome sequences of Ceratocystis pirilliformis, Diaporthe australafricana, Fusarium ophioides, Paecilomyces lecythidis, and Sporothrix stenoceras.</title>
        <authorList>
            <person name="Aylward J."/>
            <person name="Wilson A.M."/>
            <person name="Visagie C.M."/>
            <person name="Spraker J."/>
            <person name="Barnes I."/>
            <person name="Buitendag C."/>
            <person name="Ceriani C."/>
            <person name="Del Mar Angel L."/>
            <person name="du Plessis D."/>
            <person name="Fuchs T."/>
            <person name="Gasser K."/>
            <person name="Kramer D."/>
            <person name="Li W."/>
            <person name="Munsamy K."/>
            <person name="Piso A."/>
            <person name="Price J.L."/>
            <person name="Sonnekus B."/>
            <person name="Thomas C."/>
            <person name="van der Nest A."/>
            <person name="van Dijk A."/>
            <person name="van Heerden A."/>
            <person name="van Vuuren N."/>
            <person name="Yilmaz N."/>
            <person name="Duong T.A."/>
            <person name="van der Merwe N.A."/>
            <person name="Wingfield M.J."/>
            <person name="Wingfield B.D."/>
        </authorList>
    </citation>
    <scope>NUCLEOTIDE SEQUENCE [LARGE SCALE GENOMIC DNA]</scope>
    <source>
        <strain evidence="2 3">CMW 18300</strain>
    </source>
</reference>
<accession>A0ABR3X5H5</accession>
<feature type="compositionally biased region" description="Acidic residues" evidence="1">
    <location>
        <begin position="8"/>
        <end position="19"/>
    </location>
</feature>
<dbReference type="Proteomes" id="UP001583177">
    <property type="component" value="Unassembled WGS sequence"/>
</dbReference>
<name>A0ABR3X5H5_9PEZI</name>
<keyword evidence="3" id="KW-1185">Reference proteome</keyword>
<sequence length="314" mass="35393">MSHTNPTETEDFVLVENDAETPPLQDSPSDSDYAPCSETNNSVRADDDNSTSSGSDTVEGDVSMTSGDESEEVMLKIECFAPMRRSGFPEEFTKHALISPARAFGDGDEDPWAPEPATVLLGNAEVLFLACVHFEEFYSKLGNDSYLYLIGKACRLKIDDPVPIRRRVNQAINTLIEGRLASSGPHLASATNEQASNLAYMVDEYIAFDKPDPSELLEKWHEDWEVGQLWDEWQRLMEPLEDPEIFDRPRHDKPSIAASRASTILLDTYTRLETCVESGTLHERDRLQIQRALDFAETTTKKIKYALDYKYLPM</sequence>
<protein>
    <submittedName>
        <fullName evidence="2">Uncharacterized protein</fullName>
    </submittedName>
</protein>